<dbReference type="GO" id="GO:0042575">
    <property type="term" value="C:DNA polymerase complex"/>
    <property type="evidence" value="ECO:0007669"/>
    <property type="project" value="UniProtKB-ARBA"/>
</dbReference>
<dbReference type="InterPro" id="IPR012337">
    <property type="entry name" value="RNaseH-like_sf"/>
</dbReference>
<dbReference type="SUPFAM" id="SSF56672">
    <property type="entry name" value="DNA/RNA polymerases"/>
    <property type="match status" value="1"/>
</dbReference>
<dbReference type="InterPro" id="IPR050951">
    <property type="entry name" value="Retrovirus_Pol_polyprotein"/>
</dbReference>
<dbReference type="AlphaFoldDB" id="A0A9P0A4Y0"/>
<dbReference type="SUPFAM" id="SSF53098">
    <property type="entry name" value="Ribonuclease H-like"/>
    <property type="match status" value="1"/>
</dbReference>
<dbReference type="GO" id="GO:0003676">
    <property type="term" value="F:nucleic acid binding"/>
    <property type="evidence" value="ECO:0007669"/>
    <property type="project" value="InterPro"/>
</dbReference>
<dbReference type="InterPro" id="IPR041588">
    <property type="entry name" value="Integrase_H2C2"/>
</dbReference>
<dbReference type="EMBL" id="OU963863">
    <property type="protein sequence ID" value="CAH0384647.1"/>
    <property type="molecule type" value="Genomic_DNA"/>
</dbReference>
<dbReference type="Proteomes" id="UP001152759">
    <property type="component" value="Chromosome 2"/>
</dbReference>
<dbReference type="InterPro" id="IPR001584">
    <property type="entry name" value="Integrase_cat-core"/>
</dbReference>
<dbReference type="InterPro" id="IPR036397">
    <property type="entry name" value="RNaseH_sf"/>
</dbReference>
<dbReference type="FunFam" id="3.30.420.10:FF:000063">
    <property type="entry name" value="Retrovirus-related Pol polyprotein from transposon 297-like Protein"/>
    <property type="match status" value="1"/>
</dbReference>
<feature type="region of interest" description="Disordered" evidence="2">
    <location>
        <begin position="517"/>
        <end position="579"/>
    </location>
</feature>
<name>A0A9P0A4Y0_BEMTA</name>
<accession>A0A9P0A4Y0</accession>
<organism evidence="4 5">
    <name type="scientific">Bemisia tabaci</name>
    <name type="common">Sweetpotato whitefly</name>
    <name type="synonym">Aleurodes tabaci</name>
    <dbReference type="NCBI Taxonomy" id="7038"/>
    <lineage>
        <taxon>Eukaryota</taxon>
        <taxon>Metazoa</taxon>
        <taxon>Ecdysozoa</taxon>
        <taxon>Arthropoda</taxon>
        <taxon>Hexapoda</taxon>
        <taxon>Insecta</taxon>
        <taxon>Pterygota</taxon>
        <taxon>Neoptera</taxon>
        <taxon>Paraneoptera</taxon>
        <taxon>Hemiptera</taxon>
        <taxon>Sternorrhyncha</taxon>
        <taxon>Aleyrodoidea</taxon>
        <taxon>Aleyrodidae</taxon>
        <taxon>Aleyrodinae</taxon>
        <taxon>Bemisia</taxon>
    </lineage>
</organism>
<feature type="compositionally biased region" description="Polar residues" evidence="2">
    <location>
        <begin position="517"/>
        <end position="564"/>
    </location>
</feature>
<dbReference type="GO" id="GO:0003964">
    <property type="term" value="F:RNA-directed DNA polymerase activity"/>
    <property type="evidence" value="ECO:0007669"/>
    <property type="project" value="UniProtKB-EC"/>
</dbReference>
<gene>
    <name evidence="4" type="ORF">BEMITA_LOCUS3949</name>
</gene>
<dbReference type="Gene3D" id="3.30.70.270">
    <property type="match status" value="1"/>
</dbReference>
<evidence type="ECO:0000256" key="2">
    <source>
        <dbReference type="SAM" id="MobiDB-lite"/>
    </source>
</evidence>
<evidence type="ECO:0000259" key="3">
    <source>
        <dbReference type="PROSITE" id="PS50994"/>
    </source>
</evidence>
<dbReference type="PANTHER" id="PTHR37984:SF5">
    <property type="entry name" value="PROTEIN NYNRIN-LIKE"/>
    <property type="match status" value="1"/>
</dbReference>
<dbReference type="PROSITE" id="PS50994">
    <property type="entry name" value="INTEGRASE"/>
    <property type="match status" value="1"/>
</dbReference>
<keyword evidence="5" id="KW-1185">Reference proteome</keyword>
<dbReference type="InterPro" id="IPR043128">
    <property type="entry name" value="Rev_trsase/Diguanyl_cyclase"/>
</dbReference>
<dbReference type="GO" id="GO:0015074">
    <property type="term" value="P:DNA integration"/>
    <property type="evidence" value="ECO:0007669"/>
    <property type="project" value="InterPro"/>
</dbReference>
<reference evidence="4" key="1">
    <citation type="submission" date="2021-12" db="EMBL/GenBank/DDBJ databases">
        <authorList>
            <person name="King R."/>
        </authorList>
    </citation>
    <scope>NUCLEOTIDE SEQUENCE</scope>
</reference>
<evidence type="ECO:0000256" key="1">
    <source>
        <dbReference type="ARBA" id="ARBA00012493"/>
    </source>
</evidence>
<dbReference type="EC" id="2.7.7.49" evidence="1"/>
<evidence type="ECO:0000313" key="5">
    <source>
        <dbReference type="Proteomes" id="UP001152759"/>
    </source>
</evidence>
<dbReference type="PANTHER" id="PTHR37984">
    <property type="entry name" value="PROTEIN CBG26694"/>
    <property type="match status" value="1"/>
</dbReference>
<dbReference type="InterPro" id="IPR043502">
    <property type="entry name" value="DNA/RNA_pol_sf"/>
</dbReference>
<protein>
    <recommendedName>
        <fullName evidence="1">RNA-directed DNA polymerase</fullName>
        <ecNumber evidence="1">2.7.7.49</ecNumber>
    </recommendedName>
</protein>
<dbReference type="Gene3D" id="3.30.420.10">
    <property type="entry name" value="Ribonuclease H-like superfamily/Ribonuclease H"/>
    <property type="match status" value="1"/>
</dbReference>
<proteinExistence type="predicted"/>
<dbReference type="Gene3D" id="1.10.340.70">
    <property type="match status" value="1"/>
</dbReference>
<dbReference type="Pfam" id="PF00665">
    <property type="entry name" value="rve"/>
    <property type="match status" value="1"/>
</dbReference>
<dbReference type="Pfam" id="PF17921">
    <property type="entry name" value="Integrase_H2C2"/>
    <property type="match status" value="1"/>
</dbReference>
<dbReference type="Gene3D" id="3.10.10.10">
    <property type="entry name" value="HIV Type 1 Reverse Transcriptase, subunit A, domain 1"/>
    <property type="match status" value="1"/>
</dbReference>
<evidence type="ECO:0000313" key="4">
    <source>
        <dbReference type="EMBL" id="CAH0384647.1"/>
    </source>
</evidence>
<feature type="domain" description="Integrase catalytic" evidence="3">
    <location>
        <begin position="237"/>
        <end position="389"/>
    </location>
</feature>
<sequence>MTGPKVEWHLKQNVKPKFTYPRHIPYSLKERYKKTIDKKIESGLYEKVTHSEWASPTHVVVKGDKIRTTGDYKTTLNPQLIVDEHPIPHVDELFNKIGKAKVFCRLDILDAFMHLPTANEIAVETQKDPHLSRIKEAIENNEDLSALGFKGNEADFTLACGCLMFGHRVVVPPSLREKFLKELHLGHIGITKMKGIARSLVYWKNIDRDIEQTAKNCPTCLSNAKMPAKFNTHHWEYPEGPWNRIHLDYAGPLHGKYLLLVVDAYSKWTQVFVTNKMTSEATMKHLNSLFALYGIPETVVSDNGPQFKSDWFRKFLKSQGVRFHKFSAPYHPATNGQVERYVHTVKQAILNRATPNNLQSMIDNYLQRYHRAPHQTTGKPPSQLFLGRTINTRIDLVTPSKRQSIQIPSISTAVNHQPLGKCILKNLKSKYRSFQIGDKVMFRVYNGASRWCQGLVQSKIGQLHYKILHDNRIHKHHIDQLRSCGKKVHFDINENCISTTNSPTYNIRYRSFRQKSSLKSSDNQAQLPHQDIQATQSNSNKATLTPPLSTSKVRSTGNTPSSDDGSPEFLGFYTPEEQPVHADVPVTPVSSIVRPTPTCGRGRGLKLKTHECLLLPQRQSLRQSNPPRRFSPS</sequence>